<evidence type="ECO:0000259" key="1">
    <source>
        <dbReference type="Pfam" id="PF21747"/>
    </source>
</evidence>
<feature type="domain" description="YpoC-like" evidence="1">
    <location>
        <begin position="57"/>
        <end position="164"/>
    </location>
</feature>
<dbReference type="Proteomes" id="UP001341444">
    <property type="component" value="Unassembled WGS sequence"/>
</dbReference>
<keyword evidence="3" id="KW-1185">Reference proteome</keyword>
<accession>A0ABU6MK22</accession>
<dbReference type="RefSeq" id="WP_066262767.1">
    <property type="nucleotide sequence ID" value="NZ_JARMAB010000029.1"/>
</dbReference>
<sequence>MKAKVPSQLQNSFFFPNDYVDIQIQGKGLKERGYFPHELMFFHNMKFSQPWKDEEPWIEPLINEWNAIREELKVSFRSRRQDTYEGMRCGMAFLLTILFWYNAEPVTPLSWREKIKGFQWKAVNMEERLGFIFENAQSFTAFIQLNELIVEQLKQCAKKKVMRKRNLTK</sequence>
<reference evidence="2 3" key="1">
    <citation type="submission" date="2023-03" db="EMBL/GenBank/DDBJ databases">
        <title>Bacillus Genome Sequencing.</title>
        <authorList>
            <person name="Dunlap C."/>
        </authorList>
    </citation>
    <scope>NUCLEOTIDE SEQUENCE [LARGE SCALE GENOMIC DNA]</scope>
    <source>
        <strain evidence="2 3">B-23453</strain>
    </source>
</reference>
<protein>
    <recommendedName>
        <fullName evidence="1">YpoC-like domain-containing protein</fullName>
    </recommendedName>
</protein>
<name>A0ABU6MK22_9BACI</name>
<evidence type="ECO:0000313" key="2">
    <source>
        <dbReference type="EMBL" id="MED1205030.1"/>
    </source>
</evidence>
<comment type="caution">
    <text evidence="2">The sequence shown here is derived from an EMBL/GenBank/DDBJ whole genome shotgun (WGS) entry which is preliminary data.</text>
</comment>
<dbReference type="InterPro" id="IPR048427">
    <property type="entry name" value="YpoC"/>
</dbReference>
<gene>
    <name evidence="2" type="ORF">P4T90_18440</name>
</gene>
<organism evidence="2 3">
    <name type="scientific">Heyndrickxia acidicola</name>
    <dbReference type="NCBI Taxonomy" id="209389"/>
    <lineage>
        <taxon>Bacteria</taxon>
        <taxon>Bacillati</taxon>
        <taxon>Bacillota</taxon>
        <taxon>Bacilli</taxon>
        <taxon>Bacillales</taxon>
        <taxon>Bacillaceae</taxon>
        <taxon>Heyndrickxia</taxon>
    </lineage>
</organism>
<dbReference type="Pfam" id="PF21747">
    <property type="entry name" value="YpoC"/>
    <property type="match status" value="1"/>
</dbReference>
<evidence type="ECO:0000313" key="3">
    <source>
        <dbReference type="Proteomes" id="UP001341444"/>
    </source>
</evidence>
<proteinExistence type="predicted"/>
<dbReference type="EMBL" id="JARMAB010000029">
    <property type="protein sequence ID" value="MED1205030.1"/>
    <property type="molecule type" value="Genomic_DNA"/>
</dbReference>